<dbReference type="PANTHER" id="PTHR43422">
    <property type="entry name" value="THIAMINE THIAZOLE SYNTHASE"/>
    <property type="match status" value="1"/>
</dbReference>
<dbReference type="Proteomes" id="UP000242320">
    <property type="component" value="Unassembled WGS sequence"/>
</dbReference>
<gene>
    <name evidence="2" type="ORF">B8W69_13640</name>
</gene>
<evidence type="ECO:0000313" key="3">
    <source>
        <dbReference type="Proteomes" id="UP000242320"/>
    </source>
</evidence>
<accession>A0A1X2L195</accession>
<evidence type="ECO:0000256" key="1">
    <source>
        <dbReference type="SAM" id="MobiDB-lite"/>
    </source>
</evidence>
<keyword evidence="3" id="KW-1185">Reference proteome</keyword>
<dbReference type="SUPFAM" id="SSF51905">
    <property type="entry name" value="FAD/NAD(P)-binding domain"/>
    <property type="match status" value="1"/>
</dbReference>
<feature type="region of interest" description="Disordered" evidence="1">
    <location>
        <begin position="473"/>
        <end position="501"/>
    </location>
</feature>
<proteinExistence type="predicted"/>
<feature type="compositionally biased region" description="Low complexity" evidence="1">
    <location>
        <begin position="473"/>
        <end position="485"/>
    </location>
</feature>
<evidence type="ECO:0000313" key="2">
    <source>
        <dbReference type="EMBL" id="OSC27715.1"/>
    </source>
</evidence>
<dbReference type="AlphaFoldDB" id="A0A1X2L195"/>
<organism evidence="2 3">
    <name type="scientific">Mycolicibacterium vulneris</name>
    <dbReference type="NCBI Taxonomy" id="547163"/>
    <lineage>
        <taxon>Bacteria</taxon>
        <taxon>Bacillati</taxon>
        <taxon>Actinomycetota</taxon>
        <taxon>Actinomycetes</taxon>
        <taxon>Mycobacteriales</taxon>
        <taxon>Mycobacteriaceae</taxon>
        <taxon>Mycolicibacterium</taxon>
    </lineage>
</organism>
<feature type="compositionally biased region" description="Basic and acidic residues" evidence="1">
    <location>
        <begin position="490"/>
        <end position="501"/>
    </location>
</feature>
<protein>
    <submittedName>
        <fullName evidence="2">Oxidoreductase</fullName>
    </submittedName>
</protein>
<dbReference type="EMBL" id="NCXM01000012">
    <property type="protein sequence ID" value="OSC27715.1"/>
    <property type="molecule type" value="Genomic_DNA"/>
</dbReference>
<dbReference type="OrthoDB" id="9790035at2"/>
<dbReference type="Gene3D" id="3.50.50.60">
    <property type="entry name" value="FAD/NAD(P)-binding domain"/>
    <property type="match status" value="1"/>
</dbReference>
<sequence length="501" mass="55107">MPDSTATARDHAVVIGGSIAGLCAARVLSDSYSRVTVYERDELPAKPANRATVPQDRHLHMLMARGAIEFEDLFPGLLDDMVAAGVLKLQNRPDCIHLGAAGHVLGTGQTLRDEFTAYVPSRPQLEWQLRKRVRDLDNVSVARRSVAEPRFDRERQRVTGVLLDSDGPDGDDPEFVAADLVVDAAGRGTRLPAWLTDWGFERPVEQALDIGIHYATQRFAIPDGLVAEKVVVAGASHDQSLGLGMLCYEDGTWVLTTFGVANAKPPRTFPEMLELARHMLPAHFHAALSRAQPLGEPAFHAFPASKWRRYDKLERLPAGIIAFGDAVASFNPTYGQGMTMTSLQAGHLRRALQFPDDRVAAELNRATAKSTFPVWMMNAIGDVTFHRAGTKGPIPWWWRPSGALFDQFLGAAETEPVLAEWFLRRFSLLDSLYMVPPPRIIGRAMAHNLRLWLSERRDAAKRRRAVAIASPAAAIASAAKPGAAGRRTRHEPGEAGRHRQA</sequence>
<dbReference type="PANTHER" id="PTHR43422:SF3">
    <property type="entry name" value="THIAMINE THIAZOLE SYNTHASE"/>
    <property type="match status" value="1"/>
</dbReference>
<comment type="caution">
    <text evidence="2">The sequence shown here is derived from an EMBL/GenBank/DDBJ whole genome shotgun (WGS) entry which is preliminary data.</text>
</comment>
<name>A0A1X2L195_9MYCO</name>
<dbReference type="InterPro" id="IPR036188">
    <property type="entry name" value="FAD/NAD-bd_sf"/>
</dbReference>
<reference evidence="2 3" key="1">
    <citation type="submission" date="2017-04" db="EMBL/GenBank/DDBJ databases">
        <title>The new phylogeny of genus Mycobacterium.</title>
        <authorList>
            <person name="Tortoli E."/>
            <person name="Trovato A."/>
            <person name="Cirillo D.M."/>
        </authorList>
    </citation>
    <scope>NUCLEOTIDE SEQUENCE [LARGE SCALE GENOMIC DNA]</scope>
    <source>
        <strain evidence="2 3">DSM 45247</strain>
    </source>
</reference>